<feature type="region of interest" description="Disordered" evidence="2">
    <location>
        <begin position="125"/>
        <end position="144"/>
    </location>
</feature>
<evidence type="ECO:0000313" key="3">
    <source>
        <dbReference type="EMBL" id="ODM92060.1"/>
    </source>
</evidence>
<feature type="compositionally biased region" description="Polar residues" evidence="2">
    <location>
        <begin position="46"/>
        <end position="59"/>
    </location>
</feature>
<name>A0A1D2MGE4_ORCCI</name>
<sequence>NLSHIYLTLCTLFHLILPPHQHSRHTKALCLMADTKSIKSGVSGLSGDTSWDSKSLGSKSRTESKRQRHMMRLKKRMENLPTRKLLFRPKIYESWKEGDLEDGIAERERLLRDIAAKEQRLLERRKAKKEAGGEEEYSDSDEENQVIKALDRLKSRKQREEEYKTRLEEEQKKRDEEKAVELEEKLLSELQNPSVYGWFYTDGYYDNAPYFGIREDLVAKYLEEQEHWHEKWTQKYPETFTDQFKRFFWPPKLICKGRTFRTRGSYLDFPEVIADWPKAVEVNFEREPREYITNRHELFGVDEAQKEEDEKALEEARLLAEMEAANATDEEEIERRKTTAAQIAKMKASGLEFDLDSVSHNTDANQWYYDDEEGQFFRKKLGFDIEYYYDGINHCWRHKKKRGKYKSENQQTPYDYYFDDSTTKFVPREEYKGLDEIVFDQKSGVYRIHLIGLGSTPTKKDRKSKTGVTLIDSPGLKEGVDAEKHLYNPKSYYFDEELGKWILKHELPDNVNSTDIAWDENGKRYARKFEGHWRGLTGFSPDDYYWQDRSRKYIPKPNRQPESFSILRRMVYGEKRMRLEEWELFTLRTFPDGTLTSLRGNSSPKTSPLGLTHGIFKGDTPKSGGWSLHLNLTCIQMNSIMIVTRSAGYRGQCAWKC</sequence>
<protein>
    <submittedName>
        <fullName evidence="3">Uncharacterized protein</fullName>
    </submittedName>
</protein>
<proteinExistence type="predicted"/>
<dbReference type="EMBL" id="LJIJ01001339">
    <property type="protein sequence ID" value="ODM92060.1"/>
    <property type="molecule type" value="Genomic_DNA"/>
</dbReference>
<organism evidence="3 4">
    <name type="scientific">Orchesella cincta</name>
    <name type="common">Springtail</name>
    <name type="synonym">Podura cincta</name>
    <dbReference type="NCBI Taxonomy" id="48709"/>
    <lineage>
        <taxon>Eukaryota</taxon>
        <taxon>Metazoa</taxon>
        <taxon>Ecdysozoa</taxon>
        <taxon>Arthropoda</taxon>
        <taxon>Hexapoda</taxon>
        <taxon>Collembola</taxon>
        <taxon>Entomobryomorpha</taxon>
        <taxon>Entomobryoidea</taxon>
        <taxon>Orchesellidae</taxon>
        <taxon>Orchesellinae</taxon>
        <taxon>Orchesella</taxon>
    </lineage>
</organism>
<dbReference type="Proteomes" id="UP000094527">
    <property type="component" value="Unassembled WGS sequence"/>
</dbReference>
<accession>A0A1D2MGE4</accession>
<dbReference type="AlphaFoldDB" id="A0A1D2MGE4"/>
<gene>
    <name evidence="3" type="ORF">Ocin01_14620</name>
</gene>
<feature type="non-terminal residue" evidence="3">
    <location>
        <position position="1"/>
    </location>
</feature>
<feature type="region of interest" description="Disordered" evidence="2">
    <location>
        <begin position="41"/>
        <end position="68"/>
    </location>
</feature>
<feature type="coiled-coil region" evidence="1">
    <location>
        <begin position="150"/>
        <end position="192"/>
    </location>
</feature>
<evidence type="ECO:0000313" key="4">
    <source>
        <dbReference type="Proteomes" id="UP000094527"/>
    </source>
</evidence>
<feature type="compositionally biased region" description="Acidic residues" evidence="2">
    <location>
        <begin position="133"/>
        <end position="144"/>
    </location>
</feature>
<comment type="caution">
    <text evidence="3">The sequence shown here is derived from an EMBL/GenBank/DDBJ whole genome shotgun (WGS) entry which is preliminary data.</text>
</comment>
<keyword evidence="4" id="KW-1185">Reference proteome</keyword>
<evidence type="ECO:0000256" key="2">
    <source>
        <dbReference type="SAM" id="MobiDB-lite"/>
    </source>
</evidence>
<evidence type="ECO:0000256" key="1">
    <source>
        <dbReference type="SAM" id="Coils"/>
    </source>
</evidence>
<keyword evidence="1" id="KW-0175">Coiled coil</keyword>
<reference evidence="3 4" key="1">
    <citation type="journal article" date="2016" name="Genome Biol. Evol.">
        <title>Gene Family Evolution Reflects Adaptation to Soil Environmental Stressors in the Genome of the Collembolan Orchesella cincta.</title>
        <authorList>
            <person name="Faddeeva-Vakhrusheva A."/>
            <person name="Derks M.F."/>
            <person name="Anvar S.Y."/>
            <person name="Agamennone V."/>
            <person name="Suring W."/>
            <person name="Smit S."/>
            <person name="van Straalen N.M."/>
            <person name="Roelofs D."/>
        </authorList>
    </citation>
    <scope>NUCLEOTIDE SEQUENCE [LARGE SCALE GENOMIC DNA]</scope>
    <source>
        <tissue evidence="3">Mixed pool</tissue>
    </source>
</reference>